<name>A0ABZ1CYT2_9TREE</name>
<dbReference type="RefSeq" id="XP_062791075.1">
    <property type="nucleotide sequence ID" value="XM_062935024.1"/>
</dbReference>
<evidence type="ECO:0000313" key="3">
    <source>
        <dbReference type="EMBL" id="WRT66335.1"/>
    </source>
</evidence>
<feature type="transmembrane region" description="Helical" evidence="1">
    <location>
        <begin position="224"/>
        <end position="247"/>
    </location>
</feature>
<gene>
    <name evidence="3" type="ORF">IL334_003290</name>
</gene>
<evidence type="ECO:0000313" key="4">
    <source>
        <dbReference type="Proteomes" id="UP001329825"/>
    </source>
</evidence>
<dbReference type="GeneID" id="87955421"/>
<sequence>MFVDIIARAVPDDAQEEAAKERVLSDPVSILLPFLLAFVLDAMLYGILIQQYFFWLFHSASKERRPTRVVVSATCMLSTVKTLFTNYWMVLLFAKDFGTHWSKFFDGVFLAWCAVWGGLILPIAQTFFAIRAYRLNGNTLIVPIIIVPLLLVEMAGGIGIRITASHDVISSQSNGARELEATFVFLYTIGGAVTDIALMIMICVGLRRSRTGWSNTDRLIKKLVLISLEAQIPGTLISVATALEYGISPTSSWIAVFAIIQPKVYIVSLLVLLNTRSSIKRTLEGPQVHVNQFPTPPAIQQQIVNLDQFNVHESMLSDHSDDIATPRFNGNGRLHVTDREDVKSVGFTPHLTYNQPQRSVQRQSDDEIQEDSKEFIRHVSSW</sequence>
<dbReference type="Pfam" id="PF20152">
    <property type="entry name" value="DUF6534"/>
    <property type="match status" value="1"/>
</dbReference>
<feature type="transmembrane region" description="Helical" evidence="1">
    <location>
        <begin position="140"/>
        <end position="164"/>
    </location>
</feature>
<dbReference type="Proteomes" id="UP001329825">
    <property type="component" value="Chromosome 4"/>
</dbReference>
<feature type="transmembrane region" description="Helical" evidence="1">
    <location>
        <begin position="30"/>
        <end position="57"/>
    </location>
</feature>
<accession>A0ABZ1CYT2</accession>
<keyword evidence="1" id="KW-0472">Membrane</keyword>
<reference evidence="3 4" key="1">
    <citation type="submission" date="2024-01" db="EMBL/GenBank/DDBJ databases">
        <title>Comparative genomics of Cryptococcus and Kwoniella reveals pathogenesis evolution and contrasting modes of karyotype evolution via chromosome fusion or intercentromeric recombination.</title>
        <authorList>
            <person name="Coelho M.A."/>
            <person name="David-Palma M."/>
            <person name="Shea T."/>
            <person name="Bowers K."/>
            <person name="McGinley-Smith S."/>
            <person name="Mohammad A.W."/>
            <person name="Gnirke A."/>
            <person name="Yurkov A.M."/>
            <person name="Nowrousian M."/>
            <person name="Sun S."/>
            <person name="Cuomo C.A."/>
            <person name="Heitman J."/>
        </authorList>
    </citation>
    <scope>NUCLEOTIDE SEQUENCE [LARGE SCALE GENOMIC DNA]</scope>
    <source>
        <strain evidence="3">CBS 11374</strain>
    </source>
</reference>
<organism evidence="3 4">
    <name type="scientific">Kwoniella shivajii</name>
    <dbReference type="NCBI Taxonomy" id="564305"/>
    <lineage>
        <taxon>Eukaryota</taxon>
        <taxon>Fungi</taxon>
        <taxon>Dikarya</taxon>
        <taxon>Basidiomycota</taxon>
        <taxon>Agaricomycotina</taxon>
        <taxon>Tremellomycetes</taxon>
        <taxon>Tremellales</taxon>
        <taxon>Cryptococcaceae</taxon>
        <taxon>Kwoniella</taxon>
    </lineage>
</organism>
<dbReference type="EMBL" id="CP141884">
    <property type="protein sequence ID" value="WRT66335.1"/>
    <property type="molecule type" value="Genomic_DNA"/>
</dbReference>
<feature type="transmembrane region" description="Helical" evidence="1">
    <location>
        <begin position="109"/>
        <end position="128"/>
    </location>
</feature>
<dbReference type="InterPro" id="IPR045339">
    <property type="entry name" value="DUF6534"/>
</dbReference>
<feature type="transmembrane region" description="Helical" evidence="1">
    <location>
        <begin position="253"/>
        <end position="273"/>
    </location>
</feature>
<keyword evidence="1" id="KW-1133">Transmembrane helix</keyword>
<dbReference type="PANTHER" id="PTHR40465:SF1">
    <property type="entry name" value="DUF6534 DOMAIN-CONTAINING PROTEIN"/>
    <property type="match status" value="1"/>
</dbReference>
<feature type="transmembrane region" description="Helical" evidence="1">
    <location>
        <begin position="69"/>
        <end position="89"/>
    </location>
</feature>
<keyword evidence="4" id="KW-1185">Reference proteome</keyword>
<feature type="transmembrane region" description="Helical" evidence="1">
    <location>
        <begin position="184"/>
        <end position="204"/>
    </location>
</feature>
<evidence type="ECO:0000259" key="2">
    <source>
        <dbReference type="Pfam" id="PF20152"/>
    </source>
</evidence>
<keyword evidence="1" id="KW-0812">Transmembrane</keyword>
<dbReference type="PANTHER" id="PTHR40465">
    <property type="entry name" value="CHROMOSOME 1, WHOLE GENOME SHOTGUN SEQUENCE"/>
    <property type="match status" value="1"/>
</dbReference>
<feature type="domain" description="DUF6534" evidence="2">
    <location>
        <begin position="192"/>
        <end position="278"/>
    </location>
</feature>
<evidence type="ECO:0000256" key="1">
    <source>
        <dbReference type="SAM" id="Phobius"/>
    </source>
</evidence>
<proteinExistence type="predicted"/>
<protein>
    <recommendedName>
        <fullName evidence="2">DUF6534 domain-containing protein</fullName>
    </recommendedName>
</protein>